<reference evidence="2 3" key="1">
    <citation type="submission" date="2022-01" db="EMBL/GenBank/DDBJ databases">
        <title>A chromosomal length assembly of Cordylochernes scorpioides.</title>
        <authorList>
            <person name="Zeh D."/>
            <person name="Zeh J."/>
        </authorList>
    </citation>
    <scope>NUCLEOTIDE SEQUENCE [LARGE SCALE GENOMIC DNA]</scope>
    <source>
        <strain evidence="2">IN4F17</strain>
        <tissue evidence="2">Whole Body</tissue>
    </source>
</reference>
<feature type="region of interest" description="Disordered" evidence="1">
    <location>
        <begin position="1"/>
        <end position="42"/>
    </location>
</feature>
<evidence type="ECO:0000313" key="3">
    <source>
        <dbReference type="Proteomes" id="UP001235939"/>
    </source>
</evidence>
<proteinExistence type="predicted"/>
<evidence type="ECO:0000256" key="1">
    <source>
        <dbReference type="SAM" id="MobiDB-lite"/>
    </source>
</evidence>
<organism evidence="2 3">
    <name type="scientific">Cordylochernes scorpioides</name>
    <dbReference type="NCBI Taxonomy" id="51811"/>
    <lineage>
        <taxon>Eukaryota</taxon>
        <taxon>Metazoa</taxon>
        <taxon>Ecdysozoa</taxon>
        <taxon>Arthropoda</taxon>
        <taxon>Chelicerata</taxon>
        <taxon>Arachnida</taxon>
        <taxon>Pseudoscorpiones</taxon>
        <taxon>Cheliferoidea</taxon>
        <taxon>Chernetidae</taxon>
        <taxon>Cordylochernes</taxon>
    </lineage>
</organism>
<dbReference type="Proteomes" id="UP001235939">
    <property type="component" value="Chromosome 02"/>
</dbReference>
<evidence type="ECO:0000313" key="2">
    <source>
        <dbReference type="EMBL" id="UYV63192.1"/>
    </source>
</evidence>
<accession>A0ABY6K2U0</accession>
<name>A0ABY6K2U0_9ARAC</name>
<protein>
    <submittedName>
        <fullName evidence="2">Uncharacterized protein</fullName>
    </submittedName>
</protein>
<gene>
    <name evidence="2" type="ORF">LAZ67_2003392</name>
</gene>
<sequence length="178" mass="18914">MRLGVSAHQGKTGAALKHSRSHSCRQFCPGQQAPRPKSTGTEAIPLKNLPLQLGGGNPLNPRWTSPVLSPHCSVFQAEAHGLVKALENATTLPDPLTLGFFLDNLSVVKSVLNSKTGGNPLNPRWTSPVLSPHCSVFQAEAHGLVKALENATTLPDPLTLGFFLDNLSVVKSVLNSKT</sequence>
<dbReference type="EMBL" id="CP092864">
    <property type="protein sequence ID" value="UYV63192.1"/>
    <property type="molecule type" value="Genomic_DNA"/>
</dbReference>
<feature type="non-terminal residue" evidence="2">
    <location>
        <position position="1"/>
    </location>
</feature>
<keyword evidence="3" id="KW-1185">Reference proteome</keyword>